<feature type="compositionally biased region" description="Pro residues" evidence="2">
    <location>
        <begin position="24"/>
        <end position="46"/>
    </location>
</feature>
<keyword evidence="3" id="KW-0472">Membrane</keyword>
<keyword evidence="3" id="KW-0812">Transmembrane</keyword>
<dbReference type="InterPro" id="IPR005754">
    <property type="entry name" value="Sortase"/>
</dbReference>
<comment type="caution">
    <text evidence="4">The sequence shown here is derived from an EMBL/GenBank/DDBJ whole genome shotgun (WGS) entry which is preliminary data.</text>
</comment>
<evidence type="ECO:0000256" key="2">
    <source>
        <dbReference type="SAM" id="MobiDB-lite"/>
    </source>
</evidence>
<dbReference type="SUPFAM" id="SSF63817">
    <property type="entry name" value="Sortase"/>
    <property type="match status" value="1"/>
</dbReference>
<evidence type="ECO:0000313" key="4">
    <source>
        <dbReference type="EMBL" id="GII56963.1"/>
    </source>
</evidence>
<feature type="region of interest" description="Disordered" evidence="2">
    <location>
        <begin position="1"/>
        <end position="51"/>
    </location>
</feature>
<dbReference type="Proteomes" id="UP000605992">
    <property type="component" value="Unassembled WGS sequence"/>
</dbReference>
<sequence length="328" mass="34441">MTIAPERPRAATHPPVTRGDALDAPPPAPPSRTLPPPKTPRPPSAPQPQWLGPMQSGLAALSAVLLGLVVNLLLVSPLTHEARQDAAYDTFRLQLAEGTAPVSEIDGDGRLLASGSPVALVDIPSIGVHEVVVEGTTSGDLVQGPGHRRDTVLPGQQGTSVLMGRAGAYGGPFGDIEQLAPGDTFTVTTGQGEHTYRVLGVRYAKDPSPPPPSASQSRLVLTTARGPAFMPTGVARVDAELVSKVYPAGQRVTTALSRGPAGEPMAADTSTLWALVLWLQVLVALALGAVWSFNRWGRWQTWVVFVPSVAAVGFQVADQVTWLLPNML</sequence>
<dbReference type="InterPro" id="IPR023365">
    <property type="entry name" value="Sortase_dom-sf"/>
</dbReference>
<dbReference type="Gene3D" id="2.40.260.10">
    <property type="entry name" value="Sortase"/>
    <property type="match status" value="1"/>
</dbReference>
<keyword evidence="3" id="KW-1133">Transmembrane helix</keyword>
<dbReference type="Pfam" id="PF04203">
    <property type="entry name" value="Sortase"/>
    <property type="match status" value="1"/>
</dbReference>
<evidence type="ECO:0000256" key="1">
    <source>
        <dbReference type="ARBA" id="ARBA00022801"/>
    </source>
</evidence>
<dbReference type="AlphaFoldDB" id="A0A8J3V592"/>
<organism evidence="4 5">
    <name type="scientific">Planotetraspora thailandica</name>
    <dbReference type="NCBI Taxonomy" id="487172"/>
    <lineage>
        <taxon>Bacteria</taxon>
        <taxon>Bacillati</taxon>
        <taxon>Actinomycetota</taxon>
        <taxon>Actinomycetes</taxon>
        <taxon>Streptosporangiales</taxon>
        <taxon>Streptosporangiaceae</taxon>
        <taxon>Planotetraspora</taxon>
    </lineage>
</organism>
<reference evidence="4" key="1">
    <citation type="submission" date="2021-01" db="EMBL/GenBank/DDBJ databases">
        <title>Whole genome shotgun sequence of Planotetraspora thailandica NBRC 104271.</title>
        <authorList>
            <person name="Komaki H."/>
            <person name="Tamura T."/>
        </authorList>
    </citation>
    <scope>NUCLEOTIDE SEQUENCE</scope>
    <source>
        <strain evidence="4">NBRC 104271</strain>
    </source>
</reference>
<evidence type="ECO:0000313" key="5">
    <source>
        <dbReference type="Proteomes" id="UP000605992"/>
    </source>
</evidence>
<proteinExistence type="predicted"/>
<feature type="transmembrane region" description="Helical" evidence="3">
    <location>
        <begin position="299"/>
        <end position="317"/>
    </location>
</feature>
<gene>
    <name evidence="4" type="ORF">Pth03_53520</name>
</gene>
<evidence type="ECO:0000256" key="3">
    <source>
        <dbReference type="SAM" id="Phobius"/>
    </source>
</evidence>
<accession>A0A8J3V592</accession>
<protein>
    <submittedName>
        <fullName evidence="4">Sortase</fullName>
    </submittedName>
</protein>
<feature type="transmembrane region" description="Helical" evidence="3">
    <location>
        <begin position="272"/>
        <end position="293"/>
    </location>
</feature>
<keyword evidence="1" id="KW-0378">Hydrolase</keyword>
<dbReference type="GO" id="GO:0016787">
    <property type="term" value="F:hydrolase activity"/>
    <property type="evidence" value="ECO:0007669"/>
    <property type="project" value="UniProtKB-KW"/>
</dbReference>
<dbReference type="EMBL" id="BOOR01000043">
    <property type="protein sequence ID" value="GII56963.1"/>
    <property type="molecule type" value="Genomic_DNA"/>
</dbReference>
<keyword evidence="5" id="KW-1185">Reference proteome</keyword>
<name>A0A8J3V592_9ACTN</name>